<name>A0A1I8J4X7_9PLAT</name>
<evidence type="ECO:0000313" key="5">
    <source>
        <dbReference type="WBParaSite" id="maker-uti_cns_0045978-snap-gene-0.7-mRNA-1"/>
    </source>
</evidence>
<dbReference type="PROSITE" id="PS51797">
    <property type="entry name" value="TCTP_3"/>
    <property type="match status" value="1"/>
</dbReference>
<accession>A0A1I8J4X7</accession>
<evidence type="ECO:0000256" key="1">
    <source>
        <dbReference type="ARBA" id="ARBA00014759"/>
    </source>
</evidence>
<dbReference type="Pfam" id="PF00838">
    <property type="entry name" value="TCTP"/>
    <property type="match status" value="1"/>
</dbReference>
<dbReference type="Gene3D" id="2.170.150.10">
    <property type="entry name" value="Metal Binding Protein, Guanine Nucleotide Exchange Factor, Chain A"/>
    <property type="match status" value="1"/>
</dbReference>
<dbReference type="SUPFAM" id="SSF51316">
    <property type="entry name" value="Mss4-like"/>
    <property type="match status" value="1"/>
</dbReference>
<dbReference type="AlphaFoldDB" id="A0A1I8J4X7"/>
<dbReference type="InterPro" id="IPR034737">
    <property type="entry name" value="TCTP"/>
</dbReference>
<reference evidence="5" key="1">
    <citation type="submission" date="2016-11" db="UniProtKB">
        <authorList>
            <consortium name="WormBaseParasite"/>
        </authorList>
    </citation>
    <scope>IDENTIFICATION</scope>
</reference>
<dbReference type="PROSITE" id="PS01003">
    <property type="entry name" value="TCTP_2"/>
    <property type="match status" value="1"/>
</dbReference>
<dbReference type="Proteomes" id="UP000095280">
    <property type="component" value="Unplaced"/>
</dbReference>
<dbReference type="PANTHER" id="PTHR11991:SF0">
    <property type="entry name" value="TRANSLATIONALLY-CONTROLLED TUMOR PROTEIN"/>
    <property type="match status" value="1"/>
</dbReference>
<dbReference type="GO" id="GO:0005509">
    <property type="term" value="F:calcium ion binding"/>
    <property type="evidence" value="ECO:0007669"/>
    <property type="project" value="TreeGrafter"/>
</dbReference>
<dbReference type="PRINTS" id="PR01653">
    <property type="entry name" value="TCTPROTEIN"/>
</dbReference>
<dbReference type="FunFam" id="2.170.150.10:FF:000002">
    <property type="entry name" value="Translationally-controlled tumor protein homolog"/>
    <property type="match status" value="1"/>
</dbReference>
<dbReference type="WBParaSite" id="maker-uti_cns_0045978-snap-gene-0.7-mRNA-1">
    <property type="protein sequence ID" value="maker-uti_cns_0045978-snap-gene-0.7-mRNA-1"/>
    <property type="gene ID" value="maker-uti_cns_0045978-snap-gene-0.7"/>
</dbReference>
<organism evidence="4 5">
    <name type="scientific">Macrostomum lignano</name>
    <dbReference type="NCBI Taxonomy" id="282301"/>
    <lineage>
        <taxon>Eukaryota</taxon>
        <taxon>Metazoa</taxon>
        <taxon>Spiralia</taxon>
        <taxon>Lophotrochozoa</taxon>
        <taxon>Platyhelminthes</taxon>
        <taxon>Rhabditophora</taxon>
        <taxon>Macrostomorpha</taxon>
        <taxon>Macrostomida</taxon>
        <taxon>Macrostomidae</taxon>
        <taxon>Macrostomum</taxon>
    </lineage>
</organism>
<evidence type="ECO:0000256" key="2">
    <source>
        <dbReference type="PROSITE-ProRule" id="PRU01133"/>
    </source>
</evidence>
<dbReference type="PROSITE" id="PS01002">
    <property type="entry name" value="TCTP_1"/>
    <property type="match status" value="1"/>
</dbReference>
<protein>
    <recommendedName>
        <fullName evidence="1">Translationally-controlled tumor protein homolog</fullName>
    </recommendedName>
</protein>
<dbReference type="InterPro" id="IPR011323">
    <property type="entry name" value="Mss4/transl-control_tumour"/>
</dbReference>
<dbReference type="InterPro" id="IPR011057">
    <property type="entry name" value="Mss4-like_sf"/>
</dbReference>
<dbReference type="InterPro" id="IPR018103">
    <property type="entry name" value="Translation_control_tumour_CS"/>
</dbReference>
<evidence type="ECO:0000259" key="3">
    <source>
        <dbReference type="PROSITE" id="PS51797"/>
    </source>
</evidence>
<dbReference type="PANTHER" id="PTHR11991">
    <property type="entry name" value="TRANSLATIONALLY CONTROLLED TUMOR PROTEIN-RELATED"/>
    <property type="match status" value="1"/>
</dbReference>
<evidence type="ECO:0000313" key="4">
    <source>
        <dbReference type="Proteomes" id="UP000095280"/>
    </source>
</evidence>
<feature type="domain" description="TCTP" evidence="3">
    <location>
        <begin position="1"/>
        <end position="170"/>
    </location>
</feature>
<proteinExistence type="inferred from homology"/>
<dbReference type="GO" id="GO:0005737">
    <property type="term" value="C:cytoplasm"/>
    <property type="evidence" value="ECO:0007669"/>
    <property type="project" value="TreeGrafter"/>
</dbReference>
<comment type="similarity">
    <text evidence="2">Belongs to the TCTP family.</text>
</comment>
<sequence length="204" mass="23183">MLIFKDLISGDELASDSYPYKYVDDIAIEIEGKMITVSNAIDDRMIGGNASAEEAGEGTDDGTESKINVVYSHQLVETQFDKKSYLAYLKGYLKRIEKKLEENNPDRVEAFKTGAQKFVKERVLANFSNWQFFTGEKMDPDAMVVLMDYREDGMTPYFVLFKDGLIEEKCHTRLASLEWNTRSSLPCSAATNNNNNNNNNNNRL</sequence>
<keyword evidence="4" id="KW-1185">Reference proteome</keyword>
<dbReference type="InterPro" id="IPR018105">
    <property type="entry name" value="Translational_control_tumour_p"/>
</dbReference>